<keyword evidence="4" id="KW-1185">Reference proteome</keyword>
<evidence type="ECO:0000256" key="1">
    <source>
        <dbReference type="SAM" id="SignalP"/>
    </source>
</evidence>
<proteinExistence type="predicted"/>
<reference evidence="3" key="4">
    <citation type="submission" date="2017-01" db="UniProtKB">
        <authorList>
            <consortium name="EnsemblFungi"/>
        </authorList>
    </citation>
    <scope>IDENTIFICATION</scope>
    <source>
        <strain evidence="3">PH-1 / ATCC MYA-4620 / FGSC 9075 / NRRL 31084</strain>
    </source>
</reference>
<dbReference type="EMBL" id="HG970333">
    <property type="protein sequence ID" value="CEF78697.1"/>
    <property type="molecule type" value="Genomic_DNA"/>
</dbReference>
<organism evidence="2 4">
    <name type="scientific">Gibberella zeae (strain ATCC MYA-4620 / CBS 123657 / FGSC 9075 / NRRL 31084 / PH-1)</name>
    <name type="common">Wheat head blight fungus</name>
    <name type="synonym">Fusarium graminearum</name>
    <dbReference type="NCBI Taxonomy" id="229533"/>
    <lineage>
        <taxon>Eukaryota</taxon>
        <taxon>Fungi</taxon>
        <taxon>Dikarya</taxon>
        <taxon>Ascomycota</taxon>
        <taxon>Pezizomycotina</taxon>
        <taxon>Sordariomycetes</taxon>
        <taxon>Hypocreomycetidae</taxon>
        <taxon>Hypocreales</taxon>
        <taxon>Nectriaceae</taxon>
        <taxon>Fusarium</taxon>
    </lineage>
</organism>
<reference evidence="3 4" key="2">
    <citation type="journal article" date="2010" name="Nature">
        <title>Comparative genomics reveals mobile pathogenicity chromosomes in Fusarium.</title>
        <authorList>
            <person name="Ma L.J."/>
            <person name="van der Does H.C."/>
            <person name="Borkovich K.A."/>
            <person name="Coleman J.J."/>
            <person name="Daboussi M.J."/>
            <person name="Di Pietro A."/>
            <person name="Dufresne M."/>
            <person name="Freitag M."/>
            <person name="Grabherr M."/>
            <person name="Henrissat B."/>
            <person name="Houterman P.M."/>
            <person name="Kang S."/>
            <person name="Shim W.B."/>
            <person name="Woloshuk C."/>
            <person name="Xie X."/>
            <person name="Xu J.R."/>
            <person name="Antoniw J."/>
            <person name="Baker S.E."/>
            <person name="Bluhm B.H."/>
            <person name="Breakspear A."/>
            <person name="Brown D.W."/>
            <person name="Butchko R.A."/>
            <person name="Chapman S."/>
            <person name="Coulson R."/>
            <person name="Coutinho P.M."/>
            <person name="Danchin E.G."/>
            <person name="Diener A."/>
            <person name="Gale L.R."/>
            <person name="Gardiner D.M."/>
            <person name="Goff S."/>
            <person name="Hammond-Kosack K.E."/>
            <person name="Hilburn K."/>
            <person name="Hua-Van A."/>
            <person name="Jonkers W."/>
            <person name="Kazan K."/>
            <person name="Kodira C.D."/>
            <person name="Koehrsen M."/>
            <person name="Kumar L."/>
            <person name="Lee Y.H."/>
            <person name="Li L."/>
            <person name="Manners J.M."/>
            <person name="Miranda-Saavedra D."/>
            <person name="Mukherjee M."/>
            <person name="Park G."/>
            <person name="Park J."/>
            <person name="Park S.Y."/>
            <person name="Proctor R.H."/>
            <person name="Regev A."/>
            <person name="Ruiz-Roldan M.C."/>
            <person name="Sain D."/>
            <person name="Sakthikumar S."/>
            <person name="Sykes S."/>
            <person name="Schwartz D.C."/>
            <person name="Turgeon B.G."/>
            <person name="Wapinski I."/>
            <person name="Yoder O."/>
            <person name="Young S."/>
            <person name="Zeng Q."/>
            <person name="Zhou S."/>
            <person name="Galagan J."/>
            <person name="Cuomo C.A."/>
            <person name="Kistler H.C."/>
            <person name="Rep M."/>
        </authorList>
    </citation>
    <scope>GENOME REANNOTATION</scope>
    <source>
        <strain evidence="4">ATCC MYA-4620 / CBS 123657 / FGSC 9075 / NRRL 31084 / PH-1</strain>
        <strain evidence="3">PH-1 / ATCC MYA-4620 / FGSC 9075 / NRRL 31084</strain>
    </source>
</reference>
<accession>A0A0E0S5C2</accession>
<protein>
    <submittedName>
        <fullName evidence="2">Chromosome 2, complete genome</fullName>
    </submittedName>
</protein>
<gene>
    <name evidence="2" type="ORF">FGRAMPH1_01T13789</name>
</gene>
<dbReference type="InParanoid" id="A0A098DJR3"/>
<dbReference type="EnsemblFungi" id="CEF78697">
    <property type="protein sequence ID" value="CEF78697"/>
    <property type="gene ID" value="FGRRES_16196"/>
</dbReference>
<evidence type="ECO:0000313" key="2">
    <source>
        <dbReference type="EMBL" id="CEF78697.1"/>
    </source>
</evidence>
<sequence length="116" mass="12669">MKLATALLAVLCSQAHAAISFGQQEKLYDRENHHIAWWEGRSACSQNSAVELGYASVNLCSMKFKLPDHAAYCGTNDLAIYRADGSLYGKCSGHDYGKKIDCGAVDHDVVKHYVCG</sequence>
<feature type="signal peptide" evidence="1">
    <location>
        <begin position="1"/>
        <end position="17"/>
    </location>
</feature>
<evidence type="ECO:0000313" key="4">
    <source>
        <dbReference type="Proteomes" id="UP000070720"/>
    </source>
</evidence>
<keyword evidence="1" id="KW-0732">Signal</keyword>
<feature type="chain" id="PRO_5010018688" evidence="1">
    <location>
        <begin position="18"/>
        <end position="116"/>
    </location>
</feature>
<dbReference type="AlphaFoldDB" id="A0A098DJR3"/>
<reference evidence="2 4" key="3">
    <citation type="journal article" date="2015" name="BMC Genomics">
        <title>The completed genome sequence of the pathogenic ascomycete fungus Fusarium graminearum.</title>
        <authorList>
            <person name="King R."/>
            <person name="Urban M."/>
            <person name="Hammond-Kosack M.C."/>
            <person name="Hassani-Pak K."/>
            <person name="Hammond-Kosack K.E."/>
        </authorList>
    </citation>
    <scope>NUCLEOTIDE SEQUENCE [LARGE SCALE GENOMIC DNA]</scope>
    <source>
        <strain evidence="4">ATCC MYA-4620 / CBS 123657 / FGSC 9075 / NRRL 31084 / PH-1</strain>
        <strain evidence="2">PH-1</strain>
    </source>
</reference>
<dbReference type="Proteomes" id="UP000070720">
    <property type="component" value="Chromosome 2"/>
</dbReference>
<name>A0A098DJR3_GIBZE</name>
<accession>A0A098DJR3</accession>
<reference evidence="3 4" key="1">
    <citation type="journal article" date="2007" name="Science">
        <title>The Fusarium graminearum genome reveals a link between localized polymorphism and pathogen specialization.</title>
        <authorList>
            <person name="Cuomo C.A."/>
            <person name="Gueldener U."/>
            <person name="Xu J.-R."/>
            <person name="Trail F."/>
            <person name="Turgeon B.G."/>
            <person name="Di Pietro A."/>
            <person name="Walton J.D."/>
            <person name="Ma L.-J."/>
            <person name="Baker S.E."/>
            <person name="Rep M."/>
            <person name="Adam G."/>
            <person name="Antoniw J."/>
            <person name="Baldwin T."/>
            <person name="Calvo S.E."/>
            <person name="Chang Y.-L."/>
            <person name="DeCaprio D."/>
            <person name="Gale L.R."/>
            <person name="Gnerre S."/>
            <person name="Goswami R.S."/>
            <person name="Hammond-Kosack K."/>
            <person name="Harris L.J."/>
            <person name="Hilburn K."/>
            <person name="Kennell J.C."/>
            <person name="Kroken S."/>
            <person name="Magnuson J.K."/>
            <person name="Mannhaupt G."/>
            <person name="Mauceli E.W."/>
            <person name="Mewes H.-W."/>
            <person name="Mitterbauer R."/>
            <person name="Muehlbauer G."/>
            <person name="Muensterkoetter M."/>
            <person name="Nelson D."/>
            <person name="O'Donnell K."/>
            <person name="Ouellet T."/>
            <person name="Qi W."/>
            <person name="Quesneville H."/>
            <person name="Roncero M.I.G."/>
            <person name="Seong K.-Y."/>
            <person name="Tetko I.V."/>
            <person name="Urban M."/>
            <person name="Waalwijk C."/>
            <person name="Ward T.J."/>
            <person name="Yao J."/>
            <person name="Birren B.W."/>
            <person name="Kistler H.C."/>
        </authorList>
    </citation>
    <scope>NUCLEOTIDE SEQUENCE [LARGE SCALE GENOMIC DNA]</scope>
    <source>
        <strain evidence="4">ATCC MYA-4620 / CBS 123657 / FGSC 9075 / NRRL 31084 / PH-1</strain>
        <strain evidence="3">PH-1 / ATCC MYA-4620 / FGSC 9075 / NRRL 31084</strain>
    </source>
</reference>
<evidence type="ECO:0000313" key="3">
    <source>
        <dbReference type="EnsemblFungi" id="CEF78697"/>
    </source>
</evidence>
<dbReference type="VEuPathDB" id="FungiDB:FGRAMPH1_01G13789"/>